<dbReference type="Pfam" id="PF04630">
    <property type="entry name" value="Phage_TTP_1"/>
    <property type="match status" value="1"/>
</dbReference>
<evidence type="ECO:0000313" key="2">
    <source>
        <dbReference type="Proteomes" id="UP001500782"/>
    </source>
</evidence>
<keyword evidence="2" id="KW-1185">Reference proteome</keyword>
<gene>
    <name evidence="1" type="ORF">GCM10008967_00370</name>
</gene>
<dbReference type="InterPro" id="IPR006490">
    <property type="entry name" value="Maj_tail_phi13"/>
</dbReference>
<evidence type="ECO:0008006" key="3">
    <source>
        <dbReference type="Google" id="ProtNLM"/>
    </source>
</evidence>
<name>A0ABN0VPZ0_9BACI</name>
<evidence type="ECO:0000313" key="1">
    <source>
        <dbReference type="EMBL" id="GAA0313813.1"/>
    </source>
</evidence>
<accession>A0ABN0VPZ0</accession>
<proteinExistence type="predicted"/>
<dbReference type="EMBL" id="BAAADJ010000001">
    <property type="protein sequence ID" value="GAA0313813.1"/>
    <property type="molecule type" value="Genomic_DNA"/>
</dbReference>
<dbReference type="InterPro" id="IPR006724">
    <property type="entry name" value="Phage_TTP"/>
</dbReference>
<dbReference type="Proteomes" id="UP001500782">
    <property type="component" value="Unassembled WGS sequence"/>
</dbReference>
<dbReference type="NCBIfam" id="TIGR01603">
    <property type="entry name" value="maj_tail_phi13"/>
    <property type="match status" value="1"/>
</dbReference>
<organism evidence="1 2">
    <name type="scientific">Bacillus carboniphilus</name>
    <dbReference type="NCBI Taxonomy" id="86663"/>
    <lineage>
        <taxon>Bacteria</taxon>
        <taxon>Bacillati</taxon>
        <taxon>Bacillota</taxon>
        <taxon>Bacilli</taxon>
        <taxon>Bacillales</taxon>
        <taxon>Bacillaceae</taxon>
        <taxon>Bacillus</taxon>
    </lineage>
</organism>
<dbReference type="RefSeq" id="WP_343795262.1">
    <property type="nucleotide sequence ID" value="NZ_BAAADJ010000001.1"/>
</dbReference>
<reference evidence="1 2" key="1">
    <citation type="journal article" date="2019" name="Int. J. Syst. Evol. Microbiol.">
        <title>The Global Catalogue of Microorganisms (GCM) 10K type strain sequencing project: providing services to taxonomists for standard genome sequencing and annotation.</title>
        <authorList>
            <consortium name="The Broad Institute Genomics Platform"/>
            <consortium name="The Broad Institute Genome Sequencing Center for Infectious Disease"/>
            <person name="Wu L."/>
            <person name="Ma J."/>
        </authorList>
    </citation>
    <scope>NUCLEOTIDE SEQUENCE [LARGE SCALE GENOMIC DNA]</scope>
    <source>
        <strain evidence="1 2">JCM 9731</strain>
    </source>
</reference>
<protein>
    <recommendedName>
        <fullName evidence="3">Phage tail protein</fullName>
    </recommendedName>
</protein>
<comment type="caution">
    <text evidence="1">The sequence shown here is derived from an EMBL/GenBank/DDBJ whole genome shotgun (WGS) entry which is preliminary data.</text>
</comment>
<sequence>MPLVGLKDLYYSILTSDDGTGVVYETPKKLASAISATITPTVNSATLYADDGASETVSTLGETTVALNVKDIPKVAQADLLGHSVNSEGVLVRSASDKAPYVAIGFRSEKANGEYRYVWLYKGKFQPHTQNYQTKGDTPSFQTPTINGVFVKREHDDQWQVEVDADDAAVTDPTIIDNWFTAVYKETPPTTV</sequence>